<comment type="caution">
    <text evidence="1">The sequence shown here is derived from an EMBL/GenBank/DDBJ whole genome shotgun (WGS) entry which is preliminary data.</text>
</comment>
<reference evidence="1 2" key="1">
    <citation type="journal article" date="2019" name="Nat. Ecol. Evol.">
        <title>Megaphylogeny resolves global patterns of mushroom evolution.</title>
        <authorList>
            <person name="Varga T."/>
            <person name="Krizsan K."/>
            <person name="Foldi C."/>
            <person name="Dima B."/>
            <person name="Sanchez-Garcia M."/>
            <person name="Sanchez-Ramirez S."/>
            <person name="Szollosi G.J."/>
            <person name="Szarkandi J.G."/>
            <person name="Papp V."/>
            <person name="Albert L."/>
            <person name="Andreopoulos W."/>
            <person name="Angelini C."/>
            <person name="Antonin V."/>
            <person name="Barry K.W."/>
            <person name="Bougher N.L."/>
            <person name="Buchanan P."/>
            <person name="Buyck B."/>
            <person name="Bense V."/>
            <person name="Catcheside P."/>
            <person name="Chovatia M."/>
            <person name="Cooper J."/>
            <person name="Damon W."/>
            <person name="Desjardin D."/>
            <person name="Finy P."/>
            <person name="Geml J."/>
            <person name="Haridas S."/>
            <person name="Hughes K."/>
            <person name="Justo A."/>
            <person name="Karasinski D."/>
            <person name="Kautmanova I."/>
            <person name="Kiss B."/>
            <person name="Kocsube S."/>
            <person name="Kotiranta H."/>
            <person name="LaButti K.M."/>
            <person name="Lechner B.E."/>
            <person name="Liimatainen K."/>
            <person name="Lipzen A."/>
            <person name="Lukacs Z."/>
            <person name="Mihaltcheva S."/>
            <person name="Morgado L.N."/>
            <person name="Niskanen T."/>
            <person name="Noordeloos M.E."/>
            <person name="Ohm R.A."/>
            <person name="Ortiz-Santana B."/>
            <person name="Ovrebo C."/>
            <person name="Racz N."/>
            <person name="Riley R."/>
            <person name="Savchenko A."/>
            <person name="Shiryaev A."/>
            <person name="Soop K."/>
            <person name="Spirin V."/>
            <person name="Szebenyi C."/>
            <person name="Tomsovsky M."/>
            <person name="Tulloss R.E."/>
            <person name="Uehling J."/>
            <person name="Grigoriev I.V."/>
            <person name="Vagvolgyi C."/>
            <person name="Papp T."/>
            <person name="Martin F.M."/>
            <person name="Miettinen O."/>
            <person name="Hibbett D.S."/>
            <person name="Nagy L.G."/>
        </authorList>
    </citation>
    <scope>NUCLEOTIDE SEQUENCE [LARGE SCALE GENOMIC DNA]</scope>
    <source>
        <strain evidence="1 2">FP101781</strain>
    </source>
</reference>
<gene>
    <name evidence="1" type="ORF">FA13DRAFT_53525</name>
</gene>
<proteinExistence type="predicted"/>
<accession>A0A4Y7U2M2</accession>
<dbReference type="EMBL" id="QPFP01000001">
    <property type="protein sequence ID" value="TEB40089.1"/>
    <property type="molecule type" value="Genomic_DNA"/>
</dbReference>
<name>A0A4Y7U2M2_COPMI</name>
<organism evidence="1 2">
    <name type="scientific">Coprinellus micaceus</name>
    <name type="common">Glistening ink-cap mushroom</name>
    <name type="synonym">Coprinus micaceus</name>
    <dbReference type="NCBI Taxonomy" id="71717"/>
    <lineage>
        <taxon>Eukaryota</taxon>
        <taxon>Fungi</taxon>
        <taxon>Dikarya</taxon>
        <taxon>Basidiomycota</taxon>
        <taxon>Agaricomycotina</taxon>
        <taxon>Agaricomycetes</taxon>
        <taxon>Agaricomycetidae</taxon>
        <taxon>Agaricales</taxon>
        <taxon>Agaricineae</taxon>
        <taxon>Psathyrellaceae</taxon>
        <taxon>Coprinellus</taxon>
    </lineage>
</organism>
<protein>
    <submittedName>
        <fullName evidence="1">Uncharacterized protein</fullName>
    </submittedName>
</protein>
<dbReference type="AlphaFoldDB" id="A0A4Y7U2M2"/>
<dbReference type="STRING" id="71717.A0A4Y7U2M2"/>
<evidence type="ECO:0000313" key="1">
    <source>
        <dbReference type="EMBL" id="TEB40089.1"/>
    </source>
</evidence>
<dbReference type="Proteomes" id="UP000298030">
    <property type="component" value="Unassembled WGS sequence"/>
</dbReference>
<dbReference type="OrthoDB" id="3221235at2759"/>
<evidence type="ECO:0000313" key="2">
    <source>
        <dbReference type="Proteomes" id="UP000298030"/>
    </source>
</evidence>
<sequence length="260" mass="29715">MSDLAKQVQRRRTRLSHHACRIPLEVLGGIFFMVFPRSTLGRHGRKALVDLCLVCKYWRRAALLKRELWSGLRVGTDYLEPYDKIVAWFERAGSHPKRLKLVDRFCAPNYEQWNYGPGDVGYDCLGEGYCQLYHPTVIKLLTEGPLLESLGLIGASTQCLPHLLKSLRSSKKKSFVTPWDSIRSLELEFRGSLWHQHTSLDESIFSLLPPVAELHLYLPPWLDAQGEDSTNTPTCRYTTFLSLHTLRLWTSAATGTRITS</sequence>
<keyword evidence="2" id="KW-1185">Reference proteome</keyword>